<evidence type="ECO:0000256" key="5">
    <source>
        <dbReference type="ARBA" id="ARBA00022989"/>
    </source>
</evidence>
<evidence type="ECO:0000256" key="2">
    <source>
        <dbReference type="ARBA" id="ARBA00022448"/>
    </source>
</evidence>
<feature type="transmembrane region" description="Helical" evidence="7">
    <location>
        <begin position="200"/>
        <end position="224"/>
    </location>
</feature>
<evidence type="ECO:0000259" key="8">
    <source>
        <dbReference type="PROSITE" id="PS50850"/>
    </source>
</evidence>
<evidence type="ECO:0000256" key="7">
    <source>
        <dbReference type="SAM" id="Phobius"/>
    </source>
</evidence>
<gene>
    <name evidence="9" type="ORF">P4H66_08290</name>
</gene>
<dbReference type="PROSITE" id="PS50850">
    <property type="entry name" value="MFS"/>
    <property type="match status" value="1"/>
</dbReference>
<organism evidence="9 10">
    <name type="scientific">Paenibacillus dokdonensis</name>
    <dbReference type="NCBI Taxonomy" id="2567944"/>
    <lineage>
        <taxon>Bacteria</taxon>
        <taxon>Bacillati</taxon>
        <taxon>Bacillota</taxon>
        <taxon>Bacilli</taxon>
        <taxon>Bacillales</taxon>
        <taxon>Paenibacillaceae</taxon>
        <taxon>Paenibacillus</taxon>
    </lineage>
</organism>
<feature type="transmembrane region" description="Helical" evidence="7">
    <location>
        <begin position="230"/>
        <end position="249"/>
    </location>
</feature>
<feature type="transmembrane region" description="Helical" evidence="7">
    <location>
        <begin position="12"/>
        <end position="36"/>
    </location>
</feature>
<reference evidence="9 10" key="1">
    <citation type="submission" date="2023-03" db="EMBL/GenBank/DDBJ databases">
        <title>Bacillus Genome Sequencing.</title>
        <authorList>
            <person name="Dunlap C."/>
        </authorList>
    </citation>
    <scope>NUCLEOTIDE SEQUENCE [LARGE SCALE GENOMIC DNA]</scope>
    <source>
        <strain evidence="9 10">BD-525</strain>
    </source>
</reference>
<feature type="transmembrane region" description="Helical" evidence="7">
    <location>
        <begin position="166"/>
        <end position="188"/>
    </location>
</feature>
<sequence>MSEEIRPNFNRNLITFIFLIGTFVTILNQTVLFTALPEIMGDFGISAGTGQWLTTAYLMANGILLPVTAFLIGKYTTRQLMIVAMSLFIVGTALATVSPSFTVLLIARIIQASGASITMLLMQTVFFIIFPREKRGAAMGLVGLVLAFAPAIGPTLSGFIMNQFSWRYIFLMVLPVAVLVLILTLIYMKNVTEVNKRQKIDMTSVVLSTIGFGGLLYGISIAGSDSGLNATLWCIVGAIGLTLLILKGLKSEKPMLEFRVFKSYAFVLSTIAVVISFICIMGPQTMLPIYIQNIKGMTALDSGLILLPGAIVNGIVSLVAGKIYDRIGGRYLGVFGYILIAASVIPFIFMDAQTALWIIVLFYALMLAGISMIMMPMTTEGLNALPDHLINHGTAMINTFRQVGGSIGTALLVTIYTKVSNHASESGQFNEVAQSQVHGINYVFIGVVVFAIFGLIASSSLKSRKGKVALSSK</sequence>
<proteinExistence type="predicted"/>
<comment type="caution">
    <text evidence="9">The sequence shown here is derived from an EMBL/GenBank/DDBJ whole genome shotgun (WGS) entry which is preliminary data.</text>
</comment>
<feature type="transmembrane region" description="Helical" evidence="7">
    <location>
        <begin position="355"/>
        <end position="378"/>
    </location>
</feature>
<feature type="transmembrane region" description="Helical" evidence="7">
    <location>
        <begin position="80"/>
        <end position="97"/>
    </location>
</feature>
<feature type="transmembrane region" description="Helical" evidence="7">
    <location>
        <begin position="439"/>
        <end position="457"/>
    </location>
</feature>
<evidence type="ECO:0000313" key="10">
    <source>
        <dbReference type="Proteomes" id="UP001344632"/>
    </source>
</evidence>
<evidence type="ECO:0000256" key="3">
    <source>
        <dbReference type="ARBA" id="ARBA00022475"/>
    </source>
</evidence>
<dbReference type="PANTHER" id="PTHR42718">
    <property type="entry name" value="MAJOR FACILITATOR SUPERFAMILY MULTIDRUG TRANSPORTER MFSC"/>
    <property type="match status" value="1"/>
</dbReference>
<feature type="transmembrane region" description="Helical" evidence="7">
    <location>
        <begin position="303"/>
        <end position="324"/>
    </location>
</feature>
<dbReference type="PANTHER" id="PTHR42718:SF24">
    <property type="entry name" value="MAJOR FACILITATOR SUPERFAMILY (MFS) PROFILE DOMAIN-CONTAINING PROTEIN"/>
    <property type="match status" value="1"/>
</dbReference>
<dbReference type="InterPro" id="IPR036259">
    <property type="entry name" value="MFS_trans_sf"/>
</dbReference>
<feature type="transmembrane region" description="Helical" evidence="7">
    <location>
        <begin position="331"/>
        <end position="349"/>
    </location>
</feature>
<dbReference type="RefSeq" id="WP_326087121.1">
    <property type="nucleotide sequence ID" value="NZ_JARLKZ010000005.1"/>
</dbReference>
<dbReference type="PRINTS" id="PR01036">
    <property type="entry name" value="TCRTETB"/>
</dbReference>
<dbReference type="InterPro" id="IPR011701">
    <property type="entry name" value="MFS"/>
</dbReference>
<feature type="transmembrane region" description="Helical" evidence="7">
    <location>
        <begin position="399"/>
        <end position="419"/>
    </location>
</feature>
<keyword evidence="10" id="KW-1185">Reference proteome</keyword>
<feature type="transmembrane region" description="Helical" evidence="7">
    <location>
        <begin position="56"/>
        <end position="73"/>
    </location>
</feature>
<feature type="transmembrane region" description="Helical" evidence="7">
    <location>
        <begin position="109"/>
        <end position="130"/>
    </location>
</feature>
<keyword evidence="3" id="KW-1003">Cell membrane</keyword>
<dbReference type="Gene3D" id="1.20.1250.20">
    <property type="entry name" value="MFS general substrate transporter like domains"/>
    <property type="match status" value="1"/>
</dbReference>
<evidence type="ECO:0000313" key="9">
    <source>
        <dbReference type="EMBL" id="MEC0239853.1"/>
    </source>
</evidence>
<keyword evidence="4 7" id="KW-0812">Transmembrane</keyword>
<evidence type="ECO:0000256" key="1">
    <source>
        <dbReference type="ARBA" id="ARBA00004651"/>
    </source>
</evidence>
<comment type="subcellular location">
    <subcellularLocation>
        <location evidence="1">Cell membrane</location>
        <topology evidence="1">Multi-pass membrane protein</topology>
    </subcellularLocation>
</comment>
<dbReference type="EMBL" id="JARLKZ010000005">
    <property type="protein sequence ID" value="MEC0239853.1"/>
    <property type="molecule type" value="Genomic_DNA"/>
</dbReference>
<dbReference type="Proteomes" id="UP001344632">
    <property type="component" value="Unassembled WGS sequence"/>
</dbReference>
<keyword evidence="2" id="KW-0813">Transport</keyword>
<evidence type="ECO:0000256" key="6">
    <source>
        <dbReference type="ARBA" id="ARBA00023136"/>
    </source>
</evidence>
<keyword evidence="6 7" id="KW-0472">Membrane</keyword>
<dbReference type="NCBIfam" id="TIGR00711">
    <property type="entry name" value="efflux_EmrB"/>
    <property type="match status" value="1"/>
</dbReference>
<feature type="transmembrane region" description="Helical" evidence="7">
    <location>
        <begin position="261"/>
        <end position="283"/>
    </location>
</feature>
<feature type="domain" description="Major facilitator superfamily (MFS) profile" evidence="8">
    <location>
        <begin position="14"/>
        <end position="466"/>
    </location>
</feature>
<dbReference type="InterPro" id="IPR004638">
    <property type="entry name" value="EmrB-like"/>
</dbReference>
<dbReference type="InterPro" id="IPR020846">
    <property type="entry name" value="MFS_dom"/>
</dbReference>
<feature type="transmembrane region" description="Helical" evidence="7">
    <location>
        <begin position="137"/>
        <end position="160"/>
    </location>
</feature>
<dbReference type="CDD" id="cd17503">
    <property type="entry name" value="MFS_LmrB_MDR_like"/>
    <property type="match status" value="1"/>
</dbReference>
<protein>
    <submittedName>
        <fullName evidence="9">MDR family MFS transporter</fullName>
    </submittedName>
</protein>
<dbReference type="SUPFAM" id="SSF103473">
    <property type="entry name" value="MFS general substrate transporter"/>
    <property type="match status" value="1"/>
</dbReference>
<dbReference type="Gene3D" id="1.20.1720.10">
    <property type="entry name" value="Multidrug resistance protein D"/>
    <property type="match status" value="1"/>
</dbReference>
<dbReference type="Pfam" id="PF07690">
    <property type="entry name" value="MFS_1"/>
    <property type="match status" value="1"/>
</dbReference>
<evidence type="ECO:0000256" key="4">
    <source>
        <dbReference type="ARBA" id="ARBA00022692"/>
    </source>
</evidence>
<name>A0ABU6GJG8_9BACL</name>
<accession>A0ABU6GJG8</accession>
<keyword evidence="5 7" id="KW-1133">Transmembrane helix</keyword>